<comment type="caution">
    <text evidence="1">The sequence shown here is derived from an EMBL/GenBank/DDBJ whole genome shotgun (WGS) entry which is preliminary data.</text>
</comment>
<proteinExistence type="predicted"/>
<dbReference type="Proteomes" id="UP001177021">
    <property type="component" value="Unassembled WGS sequence"/>
</dbReference>
<evidence type="ECO:0000313" key="1">
    <source>
        <dbReference type="EMBL" id="CAJ2633741.1"/>
    </source>
</evidence>
<evidence type="ECO:0000313" key="2">
    <source>
        <dbReference type="Proteomes" id="UP001177021"/>
    </source>
</evidence>
<keyword evidence="2" id="KW-1185">Reference proteome</keyword>
<sequence length="428" mass="47017">MKSVLPKEAQITKKSKQYMVGCAAEFIRIVTSKANYYCQLEQRDTITAEDLIDAMRKMRLDVIADYSSRYNQHYHNFHASVSGQYAPPPPPPLPQDVQACVSGEYYAPPPLLPQDVQARVSGQYYAPPPPPPLSLQDVQARNFSMAPNSKFPNPIEMSTFFGVDDEVLPPPLLPQNVQAVSGRYYAPLPPLPSQDVQARNFSMAPNFKFPNPIEMGRFFGGDDGEELPPPLLSQDVQAYVGGQCAPPPPPQDDQARYFPMASNFKFPNPIEMGSFFGYDNGEELPPPPQQLPQDVQARVRGQYAPPPPPLDVQACYFPKPPNFKFPNPIEIGAFFGDDDGEELPPPPLPQDVQASVSGQYAPPPPPLPPQDVQARDFSMAPNFMFPEPTEMGSLFGDGYGEELDGGGGGGDGNSEGFDLIAFLNSYDK</sequence>
<accession>A0ACB0IMX4</accession>
<gene>
    <name evidence="1" type="ORF">MILVUS5_LOCUS4781</name>
</gene>
<dbReference type="EMBL" id="CASHSV030000002">
    <property type="protein sequence ID" value="CAJ2633741.1"/>
    <property type="molecule type" value="Genomic_DNA"/>
</dbReference>
<organism evidence="1 2">
    <name type="scientific">Trifolium pratense</name>
    <name type="common">Red clover</name>
    <dbReference type="NCBI Taxonomy" id="57577"/>
    <lineage>
        <taxon>Eukaryota</taxon>
        <taxon>Viridiplantae</taxon>
        <taxon>Streptophyta</taxon>
        <taxon>Embryophyta</taxon>
        <taxon>Tracheophyta</taxon>
        <taxon>Spermatophyta</taxon>
        <taxon>Magnoliopsida</taxon>
        <taxon>eudicotyledons</taxon>
        <taxon>Gunneridae</taxon>
        <taxon>Pentapetalae</taxon>
        <taxon>rosids</taxon>
        <taxon>fabids</taxon>
        <taxon>Fabales</taxon>
        <taxon>Fabaceae</taxon>
        <taxon>Papilionoideae</taxon>
        <taxon>50 kb inversion clade</taxon>
        <taxon>NPAAA clade</taxon>
        <taxon>Hologalegina</taxon>
        <taxon>IRL clade</taxon>
        <taxon>Trifolieae</taxon>
        <taxon>Trifolium</taxon>
    </lineage>
</organism>
<name>A0ACB0IMX4_TRIPR</name>
<protein>
    <submittedName>
        <fullName evidence="1">Uncharacterized protein</fullName>
    </submittedName>
</protein>
<reference evidence="1" key="1">
    <citation type="submission" date="2023-10" db="EMBL/GenBank/DDBJ databases">
        <authorList>
            <person name="Rodriguez Cubillos JULIANA M."/>
            <person name="De Vega J."/>
        </authorList>
    </citation>
    <scope>NUCLEOTIDE SEQUENCE</scope>
</reference>